<reference evidence="4" key="3">
    <citation type="submission" date="2025-09" db="UniProtKB">
        <authorList>
            <consortium name="Ensembl"/>
        </authorList>
    </citation>
    <scope>IDENTIFICATION</scope>
</reference>
<feature type="compositionally biased region" description="Basic and acidic residues" evidence="1">
    <location>
        <begin position="119"/>
        <end position="129"/>
    </location>
</feature>
<dbReference type="PROSITE" id="PS50916">
    <property type="entry name" value="RABBD"/>
    <property type="match status" value="1"/>
</dbReference>
<dbReference type="GO" id="GO:0031267">
    <property type="term" value="F:small GTPase binding"/>
    <property type="evidence" value="ECO:0007669"/>
    <property type="project" value="InterPro"/>
</dbReference>
<reference evidence="5" key="1">
    <citation type="submission" date="2018-06" db="EMBL/GenBank/DDBJ databases">
        <title>Genome assembly of Danube salmon.</title>
        <authorList>
            <person name="Macqueen D.J."/>
            <person name="Gundappa M.K."/>
        </authorList>
    </citation>
    <scope>NUCLEOTIDE SEQUENCE [LARGE SCALE GENOMIC DNA]</scope>
</reference>
<dbReference type="GO" id="GO:0042043">
    <property type="term" value="F:neurexin family protein binding"/>
    <property type="evidence" value="ECO:0007669"/>
    <property type="project" value="TreeGrafter"/>
</dbReference>
<dbReference type="GeneTree" id="ENSGT00940000160932"/>
<evidence type="ECO:0000256" key="2">
    <source>
        <dbReference type="SAM" id="Phobius"/>
    </source>
</evidence>
<dbReference type="GO" id="GO:0006887">
    <property type="term" value="P:exocytosis"/>
    <property type="evidence" value="ECO:0007669"/>
    <property type="project" value="TreeGrafter"/>
</dbReference>
<evidence type="ECO:0000256" key="1">
    <source>
        <dbReference type="SAM" id="MobiDB-lite"/>
    </source>
</evidence>
<protein>
    <recommendedName>
        <fullName evidence="3">RabBD domain-containing protein</fullName>
    </recommendedName>
</protein>
<accession>A0A4W5N6G0</accession>
<keyword evidence="2" id="KW-0812">Transmembrane</keyword>
<dbReference type="InterPro" id="IPR010911">
    <property type="entry name" value="Rab_BD"/>
</dbReference>
<dbReference type="GO" id="GO:0005886">
    <property type="term" value="C:plasma membrane"/>
    <property type="evidence" value="ECO:0007669"/>
    <property type="project" value="TreeGrafter"/>
</dbReference>
<feature type="transmembrane region" description="Helical" evidence="2">
    <location>
        <begin position="176"/>
        <end position="199"/>
    </location>
</feature>
<keyword evidence="2" id="KW-0472">Membrane</keyword>
<dbReference type="AlphaFoldDB" id="A0A4W5N6G0"/>
<dbReference type="GO" id="GO:0006886">
    <property type="term" value="P:intracellular protein transport"/>
    <property type="evidence" value="ECO:0007669"/>
    <property type="project" value="InterPro"/>
</dbReference>
<proteinExistence type="predicted"/>
<evidence type="ECO:0000313" key="5">
    <source>
        <dbReference type="Proteomes" id="UP000314982"/>
    </source>
</evidence>
<feature type="compositionally biased region" description="Polar residues" evidence="1">
    <location>
        <begin position="99"/>
        <end position="118"/>
    </location>
</feature>
<keyword evidence="2" id="KW-1133">Transmembrane helix</keyword>
<dbReference type="Ensembl" id="ENSHHUT00000048877.1">
    <property type="protein sequence ID" value="ENSHHUP00000047146.1"/>
    <property type="gene ID" value="ENSHHUG00000028649.1"/>
</dbReference>
<feature type="domain" description="RabBD" evidence="3">
    <location>
        <begin position="9"/>
        <end position="65"/>
    </location>
</feature>
<reference evidence="4" key="2">
    <citation type="submission" date="2025-08" db="UniProtKB">
        <authorList>
            <consortium name="Ensembl"/>
        </authorList>
    </citation>
    <scope>IDENTIFICATION</scope>
</reference>
<dbReference type="Proteomes" id="UP000314982">
    <property type="component" value="Unassembled WGS sequence"/>
</dbReference>
<dbReference type="PANTHER" id="PTHR45716">
    <property type="entry name" value="BITESIZE, ISOFORM I"/>
    <property type="match status" value="1"/>
</dbReference>
<organism evidence="4 5">
    <name type="scientific">Hucho hucho</name>
    <name type="common">huchen</name>
    <dbReference type="NCBI Taxonomy" id="62062"/>
    <lineage>
        <taxon>Eukaryota</taxon>
        <taxon>Metazoa</taxon>
        <taxon>Chordata</taxon>
        <taxon>Craniata</taxon>
        <taxon>Vertebrata</taxon>
        <taxon>Euteleostomi</taxon>
        <taxon>Actinopterygii</taxon>
        <taxon>Neopterygii</taxon>
        <taxon>Teleostei</taxon>
        <taxon>Protacanthopterygii</taxon>
        <taxon>Salmoniformes</taxon>
        <taxon>Salmonidae</taxon>
        <taxon>Salmoninae</taxon>
        <taxon>Hucho</taxon>
    </lineage>
</organism>
<evidence type="ECO:0000259" key="3">
    <source>
        <dbReference type="PROSITE" id="PS50916"/>
    </source>
</evidence>
<sequence>MVMEGEGELLDLSHLSEAEQSSILEVLLRDSELRSRDEGRLRALQQKEADPVRLRSLSGAWFNEERSKRHRDTKDGVDIVQASIRRRKPRTDLPLSGVFNGQTEDALPTNNKDPTSQINDKKEEDDKRSYRSQNSFTPTPRPRTRSPNTQVSHASVCVCVCVPPLFSLTLLHRTLPLLFCLINVFVCAFQSITAGAMYTERRQGRERCRYSLQTLTPCLGITFYPTIASFCPRNMLTVCVYSHLCVCRTQRTQTRCPVV</sequence>
<keyword evidence="5" id="KW-1185">Reference proteome</keyword>
<dbReference type="GO" id="GO:0070382">
    <property type="term" value="C:exocytic vesicle"/>
    <property type="evidence" value="ECO:0007669"/>
    <property type="project" value="TreeGrafter"/>
</dbReference>
<feature type="region of interest" description="Disordered" evidence="1">
    <location>
        <begin position="91"/>
        <end position="148"/>
    </location>
</feature>
<dbReference type="STRING" id="62062.ENSHHUP00000047146"/>
<dbReference type="PANTHER" id="PTHR45716:SF3">
    <property type="entry name" value="SYNAPTOTAGMIN-LIKE PROTEIN 1"/>
    <property type="match status" value="1"/>
</dbReference>
<name>A0A4W5N6G0_9TELE</name>
<dbReference type="Gene3D" id="6.10.250.3000">
    <property type="match status" value="1"/>
</dbReference>
<evidence type="ECO:0000313" key="4">
    <source>
        <dbReference type="Ensembl" id="ENSHHUP00000047146.1"/>
    </source>
</evidence>